<dbReference type="AlphaFoldDB" id="A0A6C0BEK5"/>
<evidence type="ECO:0000313" key="1">
    <source>
        <dbReference type="EMBL" id="QHS90745.1"/>
    </source>
</evidence>
<dbReference type="EMBL" id="MN739144">
    <property type="protein sequence ID" value="QHS90745.1"/>
    <property type="molecule type" value="Genomic_DNA"/>
</dbReference>
<name>A0A6C0BEK5_9ZZZZ</name>
<organism evidence="1">
    <name type="scientific">viral metagenome</name>
    <dbReference type="NCBI Taxonomy" id="1070528"/>
    <lineage>
        <taxon>unclassified sequences</taxon>
        <taxon>metagenomes</taxon>
        <taxon>organismal metagenomes</taxon>
    </lineage>
</organism>
<sequence length="267" mass="31110">MDSIFQELDNNLLQIMPEFKRLFAKTMNCIVTQGGNKDLQHAALVRLNEYKNILYAFEQLNIQTESSHESLKWPNTLKEFNNEIESVNVGKGLFQLIDEADEAISHNPPRHALASSRIFLVIHLMKHALPLIPLRTKIELITKTNVVIMKRNNHVHNWESCHGIIKTLTPYHAFSDNDFITVNWYCEQCSFSWHDVMCSSHDIFAHSKCPKCKYPFITHVSVETNMLRRMSKNVCIHDNKGIIPRFRRGINNIRAKIFRKNRDALNK</sequence>
<accession>A0A6C0BEK5</accession>
<protein>
    <submittedName>
        <fullName evidence="1">Uncharacterized protein</fullName>
    </submittedName>
</protein>
<reference evidence="1" key="1">
    <citation type="journal article" date="2020" name="Nature">
        <title>Giant virus diversity and host interactions through global metagenomics.</title>
        <authorList>
            <person name="Schulz F."/>
            <person name="Roux S."/>
            <person name="Paez-Espino D."/>
            <person name="Jungbluth S."/>
            <person name="Walsh D.A."/>
            <person name="Denef V.J."/>
            <person name="McMahon K.D."/>
            <person name="Konstantinidis K.T."/>
            <person name="Eloe-Fadrosh E.A."/>
            <person name="Kyrpides N.C."/>
            <person name="Woyke T."/>
        </authorList>
    </citation>
    <scope>NUCLEOTIDE SEQUENCE</scope>
    <source>
        <strain evidence="1">GVMAG-M-3300010354-11</strain>
    </source>
</reference>
<proteinExistence type="predicted"/>